<dbReference type="Pfam" id="PF04464">
    <property type="entry name" value="Glyphos_transf"/>
    <property type="match status" value="1"/>
</dbReference>
<comment type="caution">
    <text evidence="1">The sequence shown here is derived from an EMBL/GenBank/DDBJ whole genome shotgun (WGS) entry which is preliminary data.</text>
</comment>
<gene>
    <name evidence="1" type="ORF">NB231_08252</name>
</gene>
<dbReference type="EMBL" id="AAOF01000012">
    <property type="protein sequence ID" value="EAR21147.1"/>
    <property type="molecule type" value="Genomic_DNA"/>
</dbReference>
<organism evidence="1 2">
    <name type="scientific">Nitrococcus mobilis Nb-231</name>
    <dbReference type="NCBI Taxonomy" id="314278"/>
    <lineage>
        <taxon>Bacteria</taxon>
        <taxon>Pseudomonadati</taxon>
        <taxon>Pseudomonadota</taxon>
        <taxon>Gammaproteobacteria</taxon>
        <taxon>Chromatiales</taxon>
        <taxon>Ectothiorhodospiraceae</taxon>
        <taxon>Nitrococcus</taxon>
    </lineage>
</organism>
<dbReference type="AlphaFoldDB" id="A4BT79"/>
<evidence type="ECO:0000313" key="2">
    <source>
        <dbReference type="Proteomes" id="UP000003374"/>
    </source>
</evidence>
<dbReference type="Proteomes" id="UP000003374">
    <property type="component" value="Unassembled WGS sequence"/>
</dbReference>
<proteinExistence type="predicted"/>
<dbReference type="GO" id="GO:0047355">
    <property type="term" value="F:CDP-glycerol glycerophosphotransferase activity"/>
    <property type="evidence" value="ECO:0007669"/>
    <property type="project" value="InterPro"/>
</dbReference>
<evidence type="ECO:0008006" key="3">
    <source>
        <dbReference type="Google" id="ProtNLM"/>
    </source>
</evidence>
<evidence type="ECO:0000313" key="1">
    <source>
        <dbReference type="EMBL" id="EAR21147.1"/>
    </source>
</evidence>
<reference evidence="1 2" key="1">
    <citation type="submission" date="2006-02" db="EMBL/GenBank/DDBJ databases">
        <authorList>
            <person name="Waterbury J."/>
            <person name="Ferriera S."/>
            <person name="Johnson J."/>
            <person name="Kravitz S."/>
            <person name="Halpern A."/>
            <person name="Remington K."/>
            <person name="Beeson K."/>
            <person name="Tran B."/>
            <person name="Rogers Y.-H."/>
            <person name="Friedman R."/>
            <person name="Venter J.C."/>
        </authorList>
    </citation>
    <scope>NUCLEOTIDE SEQUENCE [LARGE SCALE GENOMIC DNA]</scope>
    <source>
        <strain evidence="1 2">Nb-231</strain>
    </source>
</reference>
<dbReference type="GO" id="GO:0016020">
    <property type="term" value="C:membrane"/>
    <property type="evidence" value="ECO:0007669"/>
    <property type="project" value="InterPro"/>
</dbReference>
<name>A4BT79_9GAMM</name>
<sequence>MNYNMFMPLHKKILRDSHTDVFFLFTNEITKKNEHKSEFPLNNTKQHIESDKIISAEKAKYMKWDAILDSDLHTPWFYRNATFIQIFHGVAAKAVTLENGTVVNYNYHPNLRNYDVCFFANKTFLCRTKDLNLWKNSDSGELIGLCCLDNMIKKNNQQSINYVKNILVPERFRSKQIILYAPSWGNHNSLVRKGEEILAALAQKDIFVIVKPHPNFVFDSTNRTEISLKKLLERLFKDRNYSLITDSPYDAALISDALISDFGSLALEYTLLRKPIFLFQGTDQLSHIADLDQFNMFLKCSYPFHENKAIDKKLFTIAPLSKEQRLFMEEFEEAYFANVGRATDAAFNALVRRDIICRK</sequence>
<dbReference type="Gene3D" id="3.40.50.12580">
    <property type="match status" value="1"/>
</dbReference>
<dbReference type="InterPro" id="IPR007554">
    <property type="entry name" value="Glycerophosphate_synth"/>
</dbReference>
<dbReference type="HOGENOM" id="CLU_771241_0_0_6"/>
<keyword evidence="2" id="KW-1185">Reference proteome</keyword>
<protein>
    <recommendedName>
        <fullName evidence="3">CDP-glycerol:poly(Glycerophosphate) glycerophosphotransferase</fullName>
    </recommendedName>
</protein>
<accession>A4BT79</accession>
<dbReference type="InterPro" id="IPR043148">
    <property type="entry name" value="TagF_C"/>
</dbReference>